<name>A0ABS9E5D0_9HYPH</name>
<dbReference type="Gene3D" id="3.40.50.300">
    <property type="entry name" value="P-loop containing nucleotide triphosphate hydrolases"/>
    <property type="match status" value="2"/>
</dbReference>
<keyword evidence="2" id="KW-0378">Hydrolase</keyword>
<protein>
    <submittedName>
        <fullName evidence="11">DEAD/DEAH box helicase</fullName>
    </submittedName>
</protein>
<comment type="caution">
    <text evidence="11">The sequence shown here is derived from an EMBL/GenBank/DDBJ whole genome shotgun (WGS) entry which is preliminary data.</text>
</comment>
<proteinExistence type="inferred from homology"/>
<comment type="similarity">
    <text evidence="5">Belongs to the DEAD box helicase family.</text>
</comment>
<dbReference type="Pfam" id="PF00271">
    <property type="entry name" value="Helicase_C"/>
    <property type="match status" value="1"/>
</dbReference>
<dbReference type="PROSITE" id="PS51194">
    <property type="entry name" value="HELICASE_CTER"/>
    <property type="match status" value="1"/>
</dbReference>
<dbReference type="InterPro" id="IPR050079">
    <property type="entry name" value="DEAD_box_RNA_helicase"/>
</dbReference>
<evidence type="ECO:0000256" key="1">
    <source>
        <dbReference type="ARBA" id="ARBA00022741"/>
    </source>
</evidence>
<accession>A0ABS9E5D0</accession>
<dbReference type="EMBL" id="JAKGTI010000001">
    <property type="protein sequence ID" value="MCF4098061.1"/>
    <property type="molecule type" value="Genomic_DNA"/>
</dbReference>
<keyword evidence="1" id="KW-0547">Nucleotide-binding</keyword>
<dbReference type="InterPro" id="IPR044742">
    <property type="entry name" value="DEAD/DEAH_RhlB"/>
</dbReference>
<dbReference type="InterPro" id="IPR014001">
    <property type="entry name" value="Helicase_ATP-bd"/>
</dbReference>
<feature type="short sequence motif" description="Q motif" evidence="6">
    <location>
        <begin position="1"/>
        <end position="29"/>
    </location>
</feature>
<evidence type="ECO:0000256" key="3">
    <source>
        <dbReference type="ARBA" id="ARBA00022806"/>
    </source>
</evidence>
<keyword evidence="12" id="KW-1185">Reference proteome</keyword>
<feature type="domain" description="Helicase ATP-binding" evidence="8">
    <location>
        <begin position="32"/>
        <end position="207"/>
    </location>
</feature>
<organism evidence="11 12">
    <name type="scientific">Maritalea mediterranea</name>
    <dbReference type="NCBI Taxonomy" id="2909667"/>
    <lineage>
        <taxon>Bacteria</taxon>
        <taxon>Pseudomonadati</taxon>
        <taxon>Pseudomonadota</taxon>
        <taxon>Alphaproteobacteria</taxon>
        <taxon>Hyphomicrobiales</taxon>
        <taxon>Devosiaceae</taxon>
        <taxon>Maritalea</taxon>
    </lineage>
</organism>
<dbReference type="InterPro" id="IPR001650">
    <property type="entry name" value="Helicase_C-like"/>
</dbReference>
<dbReference type="InterPro" id="IPR011545">
    <property type="entry name" value="DEAD/DEAH_box_helicase_dom"/>
</dbReference>
<dbReference type="PROSITE" id="PS51192">
    <property type="entry name" value="HELICASE_ATP_BIND_1"/>
    <property type="match status" value="1"/>
</dbReference>
<evidence type="ECO:0000259" key="8">
    <source>
        <dbReference type="PROSITE" id="PS51192"/>
    </source>
</evidence>
<evidence type="ECO:0000259" key="10">
    <source>
        <dbReference type="PROSITE" id="PS51195"/>
    </source>
</evidence>
<dbReference type="PANTHER" id="PTHR47959:SF13">
    <property type="entry name" value="ATP-DEPENDENT RNA HELICASE RHLE"/>
    <property type="match status" value="1"/>
</dbReference>
<evidence type="ECO:0000256" key="6">
    <source>
        <dbReference type="PROSITE-ProRule" id="PRU00552"/>
    </source>
</evidence>
<dbReference type="Pfam" id="PF00270">
    <property type="entry name" value="DEAD"/>
    <property type="match status" value="1"/>
</dbReference>
<dbReference type="InterPro" id="IPR014014">
    <property type="entry name" value="RNA_helicase_DEAD_Q_motif"/>
</dbReference>
<feature type="domain" description="Helicase C-terminal" evidence="9">
    <location>
        <begin position="231"/>
        <end position="378"/>
    </location>
</feature>
<evidence type="ECO:0000256" key="7">
    <source>
        <dbReference type="SAM" id="MobiDB-lite"/>
    </source>
</evidence>
<dbReference type="PANTHER" id="PTHR47959">
    <property type="entry name" value="ATP-DEPENDENT RNA HELICASE RHLE-RELATED"/>
    <property type="match status" value="1"/>
</dbReference>
<dbReference type="InterPro" id="IPR027417">
    <property type="entry name" value="P-loop_NTPase"/>
</dbReference>
<evidence type="ECO:0000256" key="2">
    <source>
        <dbReference type="ARBA" id="ARBA00022801"/>
    </source>
</evidence>
<evidence type="ECO:0000256" key="4">
    <source>
        <dbReference type="ARBA" id="ARBA00022840"/>
    </source>
</evidence>
<evidence type="ECO:0000313" key="12">
    <source>
        <dbReference type="Proteomes" id="UP001201217"/>
    </source>
</evidence>
<dbReference type="GO" id="GO:0004386">
    <property type="term" value="F:helicase activity"/>
    <property type="evidence" value="ECO:0007669"/>
    <property type="project" value="UniProtKB-KW"/>
</dbReference>
<dbReference type="SMART" id="SM00487">
    <property type="entry name" value="DEXDc"/>
    <property type="match status" value="1"/>
</dbReference>
<feature type="region of interest" description="Disordered" evidence="7">
    <location>
        <begin position="378"/>
        <end position="441"/>
    </location>
</feature>
<sequence>MSFELFGLAKPILAVLPKLGLNEPTPIQSKAIPAALDGRDIVGLAQTGTGKTAAFSLPIVHKLQAQGPAPKNKRLRALILSPTRELAAQIHESVRNYSARTNLRVATIVGGVSYRVQKNQLQQGVDILIATPGRLQDMLKQNALTLDDVQMVVLDEADQMLDIGFLPAIKEILNLTPTERQTMLFSATMPKEIRKLSNSHLHQPLEVSVPSNKPTADKIEQCVISMSKADKIEAISDVLLEHEDKTAIVFTRTKRGADKVAKRLGVSGIKAQAIHGNKSHNQRERALKQFKKGACKVLVATDIAARGIDVPGVGLVVNYELPEVAESYVHRIGRTARAGASGLAISFCDPEERPYLGLIQRLVQLDIPAVDMEGEEVEIEIPRGAPPKRNQRRGRGGPPRGGRNRNGGGGRDGQHKNAAPKNGPRKGGKPQRSRKPRRDAA</sequence>
<feature type="domain" description="DEAD-box RNA helicase Q" evidence="10">
    <location>
        <begin position="1"/>
        <end position="29"/>
    </location>
</feature>
<dbReference type="PROSITE" id="PS51195">
    <property type="entry name" value="Q_MOTIF"/>
    <property type="match status" value="1"/>
</dbReference>
<evidence type="ECO:0000313" key="11">
    <source>
        <dbReference type="EMBL" id="MCF4098061.1"/>
    </source>
</evidence>
<gene>
    <name evidence="11" type="ORF">L1I42_06105</name>
</gene>
<dbReference type="CDD" id="cd00268">
    <property type="entry name" value="DEADc"/>
    <property type="match status" value="1"/>
</dbReference>
<reference evidence="11 12" key="1">
    <citation type="submission" date="2022-01" db="EMBL/GenBank/DDBJ databases">
        <title>Maritalea mediterranea sp. nov., isolated from marine plastic residues from the Malva-rosa beach (Valencia, Spain).</title>
        <authorList>
            <person name="Vidal-Verdu A."/>
            <person name="Molina-Menor E."/>
            <person name="Pascual J."/>
            <person name="Pereto J."/>
            <person name="Porcar M."/>
        </authorList>
    </citation>
    <scope>NUCLEOTIDE SEQUENCE [LARGE SCALE GENOMIC DNA]</scope>
    <source>
        <strain evidence="11 12">P4.10X</strain>
    </source>
</reference>
<dbReference type="Proteomes" id="UP001201217">
    <property type="component" value="Unassembled WGS sequence"/>
</dbReference>
<feature type="compositionally biased region" description="Gly residues" evidence="7">
    <location>
        <begin position="396"/>
        <end position="411"/>
    </location>
</feature>
<feature type="compositionally biased region" description="Basic residues" evidence="7">
    <location>
        <begin position="423"/>
        <end position="441"/>
    </location>
</feature>
<dbReference type="CDD" id="cd18787">
    <property type="entry name" value="SF2_C_DEAD"/>
    <property type="match status" value="1"/>
</dbReference>
<keyword evidence="4" id="KW-0067">ATP-binding</keyword>
<keyword evidence="3 11" id="KW-0347">Helicase</keyword>
<dbReference type="SMART" id="SM00490">
    <property type="entry name" value="HELICc"/>
    <property type="match status" value="1"/>
</dbReference>
<evidence type="ECO:0000259" key="9">
    <source>
        <dbReference type="PROSITE" id="PS51194"/>
    </source>
</evidence>
<dbReference type="RefSeq" id="WP_236113598.1">
    <property type="nucleotide sequence ID" value="NZ_JAKGTI010000001.1"/>
</dbReference>
<evidence type="ECO:0000256" key="5">
    <source>
        <dbReference type="ARBA" id="ARBA00038437"/>
    </source>
</evidence>
<dbReference type="SUPFAM" id="SSF52540">
    <property type="entry name" value="P-loop containing nucleoside triphosphate hydrolases"/>
    <property type="match status" value="1"/>
</dbReference>